<feature type="transmembrane region" description="Helical" evidence="2">
    <location>
        <begin position="1210"/>
        <end position="1229"/>
    </location>
</feature>
<feature type="transmembrane region" description="Helical" evidence="2">
    <location>
        <begin position="308"/>
        <end position="329"/>
    </location>
</feature>
<feature type="transmembrane region" description="Helical" evidence="2">
    <location>
        <begin position="574"/>
        <end position="592"/>
    </location>
</feature>
<feature type="transmembrane region" description="Helical" evidence="2">
    <location>
        <begin position="1862"/>
        <end position="1883"/>
    </location>
</feature>
<name>A0A7W5E1J0_9BACT</name>
<feature type="transmembrane region" description="Helical" evidence="2">
    <location>
        <begin position="613"/>
        <end position="635"/>
    </location>
</feature>
<evidence type="ECO:0000313" key="3">
    <source>
        <dbReference type="EMBL" id="MBB3208460.1"/>
    </source>
</evidence>
<gene>
    <name evidence="3" type="ORF">FHS27_004289</name>
</gene>
<feature type="transmembrane region" description="Helical" evidence="2">
    <location>
        <begin position="833"/>
        <end position="851"/>
    </location>
</feature>
<feature type="transmembrane region" description="Helical" evidence="2">
    <location>
        <begin position="2055"/>
        <end position="2076"/>
    </location>
</feature>
<comment type="caution">
    <text evidence="3">The sequence shown here is derived from an EMBL/GenBank/DDBJ whole genome shotgun (WGS) entry which is preliminary data.</text>
</comment>
<feature type="transmembrane region" description="Helical" evidence="2">
    <location>
        <begin position="1428"/>
        <end position="1450"/>
    </location>
</feature>
<feature type="transmembrane region" description="Helical" evidence="2">
    <location>
        <begin position="1645"/>
        <end position="1662"/>
    </location>
</feature>
<feature type="transmembrane region" description="Helical" evidence="2">
    <location>
        <begin position="673"/>
        <end position="694"/>
    </location>
</feature>
<sequence length="2095" mass="222289">MAVFFYVLFVWAFITALGHGTWLAIRAIGRQLSGSFDSLASNPEAFGDRGMPERRSLSGNAADEAPSPVKDIAAFERMVDALAATDGIEAATASELKAKAREFAGMAEASRSAEVASPDVSVVGPVRRVDRVEEVALDHAIHSAPVAAERPTSEASPQPVLGQLSHADVGDRTLAEEPFGLAATREQDRSASVQPASVQRAMSEVIASFLADHNIRWGELVAGLMIVVCSIGLVVSLWSTITSTHRVVPSLIFMSADAAIFAAGLYTMRRWKLRHTSRAVLIIATLLVPLSVLAGLAAAGASVDTVSLSSPTTLAAIALGTVGCGWLLWMASLELVGRGGAAALTASVVAPTLCLPLLPAVGRWLGVGAGSFLFVPAIATAAALLVPSRRHFRSSSPQTRRLLNDGGMKGGRRFWSNHWLRLGIAIAALASVVVYAAFLYKADGRIAWIQIAIATVPVWVSILTMHVGFSKMLLGVPKRATSRFVCVVLSVIAAGAVLLVLPASIERVGWLWAHAAAISGAMIGAGLVLRGRPRLAEASVPVGIAAMLSSPSWLARSDWGDVAVWRAFLGGEPMMVSLGFAMLSGMVGASLYRRQIGASTSKAISIADSDATTWFIATAFWGVIASVQAVVLSVAPTSWLGMMPVWALAGILFGAMVLAVWAAVRDAARASAWIWASAVAGTCFWLTCFGVVRWADGGLFVEYESIATALIGLSSSMLVMAIAGKLTQPDQSRAAVARLVGMSVAPACGVVGFLAVQGWMGARLDTVLSPSWGVSAWETVTAGVLLAIGAFVVSQRRYLQIAMMVSAIAVFCGVTHFGGIELWQISAWKNTDALWSSAAVLVVAATVWTVVRECFRFLPARYDNPLVMNTAWSRRVMPDGGFLIASLGVLGVGVAWRYVAVLCAPLGVPLDQWFNVPSGLDVRSLGRLSLMMGLAGGLWVSQLREPCQMFRRSLGVVGGLSGLLFAIGVSASIAASPSLQLIGTTTLACGGVLAAWGIGSRVRTADGRSHGFDVGDFGFSDSESGSREIGVVTLGVLLSLGSAVLLWADWWGPLSEGLAPDRWSTLAVASWWVASSLGLLFFSSRFDPLGEFSWGRLSVANPVESDGGAREDAIATDLRRVLSAMLMPAAIGIGVPVFFVVPEVIWWQASVIGAVLWLAIATVWSPANSQKDGESTSDQGAALSWVWIVLVGLVSAGVVLGGLLSDASPSITWSLPLGAIVSVLALMVCCRASSLSSASCRVDWDTVARVLPFLLPVMSGHLACIAIAMGWIDASDSLLVIVGSGLIGSIASAVLVWRRASPIQAWHVTGQTFLLFGLACLCWRGWPSLSAGCEAWVLWMALAAMGTAAVALMRFASTDEMSGGFRPVAVLPRILGWFVVLAGSFLLLIHPEIASRGLVRMTCVVGWVGACVVLWRSDRLTVLGHRQVARADVGVSALLVPMLMLSIFMLDADVRWRTITATSLPAAMGMLQFLIACVVAATCLLRPGVPRSRPLSMWSVSVLLVTLGAAVGAASFARVWQLESGARWVAIMMAATVSVTMVIGGLASIERLRSRLELRIGRGPEVDRFGIAAERVVLGWVCFGSLISIGLAATAGMAGSIGSGTDANWVRLSIVAIAGMAWSLFMLSEQTQPIRSGAADRRRNLSVLVGLWALALVAVLGQPDAGEWLLTATMRLLIASVFAIGVIALAVPRLLGGPFLDRWQNALRVGSRCSAIVAGVSLLSMLGIEMAIRQGNVGIPGVAMPLVVVVAIILGGFALMTGMLAILSGPTPERSLLGEAGPANWLRLDDSRRRQLLYAAQAIAGLTWLHLFLCRSSIAFLGLRQVWPYVVMVIAFASVGLTQWAIRRGDAVLSEAMRRTAMFLPMIPVVGFWLSGSYASIWHSDAWSWTFYNGTASYQGLLVVGAIYYGVMSVMWKQGMPRVATVVLANGALWVMLTQMPGWDFLTHPQAWLIPPAVCVLAVAYWQRENLDEKVGAAIRYGATLVIYLSSTADMLMREIGSSLWGPVILVSLSLAGMLVGVALRVKPFLYLGAIFVFMGVTSMVWHATESIDAVWPWWVFGITTGLLLLSALAGIEKHRGRLQQWSAELAKWQN</sequence>
<feature type="compositionally biased region" description="Basic and acidic residues" evidence="1">
    <location>
        <begin position="46"/>
        <end position="56"/>
    </location>
</feature>
<accession>A0A7W5E1J0</accession>
<feature type="transmembrane region" description="Helical" evidence="2">
    <location>
        <begin position="805"/>
        <end position="827"/>
    </location>
</feature>
<feature type="transmembrane region" description="Helical" evidence="2">
    <location>
        <begin position="446"/>
        <end position="469"/>
    </location>
</feature>
<proteinExistence type="predicted"/>
<evidence type="ECO:0000256" key="1">
    <source>
        <dbReference type="SAM" id="MobiDB-lite"/>
    </source>
</evidence>
<feature type="transmembrane region" description="Helical" evidence="2">
    <location>
        <begin position="341"/>
        <end position="358"/>
    </location>
</feature>
<feature type="transmembrane region" description="Helical" evidence="2">
    <location>
        <begin position="1278"/>
        <end position="1296"/>
    </location>
</feature>
<feature type="transmembrane region" description="Helical" evidence="2">
    <location>
        <begin position="247"/>
        <end position="267"/>
    </location>
</feature>
<feature type="transmembrane region" description="Helical" evidence="2">
    <location>
        <begin position="6"/>
        <end position="25"/>
    </location>
</feature>
<feature type="transmembrane region" description="Helical" evidence="2">
    <location>
        <begin position="279"/>
        <end position="302"/>
    </location>
</feature>
<dbReference type="RefSeq" id="WP_184306651.1">
    <property type="nucleotide sequence ID" value="NZ_JACHXU010000016.1"/>
</dbReference>
<feature type="transmembrane region" description="Helical" evidence="2">
    <location>
        <begin position="772"/>
        <end position="793"/>
    </location>
</feature>
<keyword evidence="2" id="KW-0812">Transmembrane</keyword>
<evidence type="ECO:0000256" key="2">
    <source>
        <dbReference type="SAM" id="Phobius"/>
    </source>
</evidence>
<feature type="transmembrane region" description="Helical" evidence="2">
    <location>
        <begin position="1826"/>
        <end position="1846"/>
    </location>
</feature>
<dbReference type="Proteomes" id="UP000536179">
    <property type="component" value="Unassembled WGS sequence"/>
</dbReference>
<feature type="transmembrane region" description="Helical" evidence="2">
    <location>
        <begin position="1397"/>
        <end position="1416"/>
    </location>
</feature>
<feature type="transmembrane region" description="Helical" evidence="2">
    <location>
        <begin position="641"/>
        <end position="661"/>
    </location>
</feature>
<feature type="transmembrane region" description="Helical" evidence="2">
    <location>
        <begin position="924"/>
        <end position="941"/>
    </location>
</feature>
<feature type="transmembrane region" description="Helical" evidence="2">
    <location>
        <begin position="1121"/>
        <end position="1139"/>
    </location>
</feature>
<feature type="transmembrane region" description="Helical" evidence="2">
    <location>
        <begin position="536"/>
        <end position="554"/>
    </location>
</feature>
<feature type="transmembrane region" description="Helical" evidence="2">
    <location>
        <begin position="1338"/>
        <end position="1356"/>
    </location>
</feature>
<feature type="transmembrane region" description="Helical" evidence="2">
    <location>
        <begin position="1368"/>
        <end position="1391"/>
    </location>
</feature>
<feature type="transmembrane region" description="Helical" evidence="2">
    <location>
        <begin position="364"/>
        <end position="386"/>
    </location>
</feature>
<feature type="transmembrane region" description="Helical" evidence="2">
    <location>
        <begin position="736"/>
        <end position="760"/>
    </location>
</feature>
<feature type="transmembrane region" description="Helical" evidence="2">
    <location>
        <begin position="1796"/>
        <end position="1820"/>
    </location>
</feature>
<feature type="transmembrane region" description="Helical" evidence="2">
    <location>
        <begin position="1607"/>
        <end position="1625"/>
    </location>
</feature>
<feature type="region of interest" description="Disordered" evidence="1">
    <location>
        <begin position="43"/>
        <end position="65"/>
    </location>
</feature>
<keyword evidence="2" id="KW-0472">Membrane</keyword>
<feature type="transmembrane region" description="Helical" evidence="2">
    <location>
        <begin position="1577"/>
        <end position="1601"/>
    </location>
</feature>
<feature type="transmembrane region" description="Helical" evidence="2">
    <location>
        <begin position="1526"/>
        <end position="1549"/>
    </location>
</feature>
<feature type="transmembrane region" description="Helical" evidence="2">
    <location>
        <begin position="1744"/>
        <end position="1767"/>
    </location>
</feature>
<feature type="transmembrane region" description="Helical" evidence="2">
    <location>
        <begin position="511"/>
        <end position="529"/>
    </location>
</feature>
<feature type="transmembrane region" description="Helical" evidence="2">
    <location>
        <begin position="1029"/>
        <end position="1051"/>
    </location>
</feature>
<feature type="transmembrane region" description="Helical" evidence="2">
    <location>
        <begin position="882"/>
        <end position="904"/>
    </location>
</feature>
<feature type="transmembrane region" description="Helical" evidence="2">
    <location>
        <begin position="481"/>
        <end position="505"/>
    </location>
</feature>
<feature type="transmembrane region" description="Helical" evidence="2">
    <location>
        <begin position="1063"/>
        <end position="1082"/>
    </location>
</feature>
<keyword evidence="4" id="KW-1185">Reference proteome</keyword>
<feature type="transmembrane region" description="Helical" evidence="2">
    <location>
        <begin position="1185"/>
        <end position="1204"/>
    </location>
</feature>
<feature type="transmembrane region" description="Helical" evidence="2">
    <location>
        <begin position="419"/>
        <end position="440"/>
    </location>
</feature>
<feature type="transmembrane region" description="Helical" evidence="2">
    <location>
        <begin position="1923"/>
        <end position="1943"/>
    </location>
</feature>
<feature type="transmembrane region" description="Helical" evidence="2">
    <location>
        <begin position="1497"/>
        <end position="1520"/>
    </location>
</feature>
<feature type="transmembrane region" description="Helical" evidence="2">
    <location>
        <begin position="953"/>
        <end position="975"/>
    </location>
</feature>
<evidence type="ECO:0000313" key="4">
    <source>
        <dbReference type="Proteomes" id="UP000536179"/>
    </source>
</evidence>
<dbReference type="EMBL" id="JACHXU010000016">
    <property type="protein sequence ID" value="MBB3208460.1"/>
    <property type="molecule type" value="Genomic_DNA"/>
</dbReference>
<feature type="transmembrane region" description="Helical" evidence="2">
    <location>
        <begin position="1145"/>
        <end position="1164"/>
    </location>
</feature>
<feature type="transmembrane region" description="Helical" evidence="2">
    <location>
        <begin position="1889"/>
        <end position="1911"/>
    </location>
</feature>
<feature type="transmembrane region" description="Helical" evidence="2">
    <location>
        <begin position="2003"/>
        <end position="2022"/>
    </location>
</feature>
<feature type="transmembrane region" description="Helical" evidence="2">
    <location>
        <begin position="220"/>
        <end position="241"/>
    </location>
</feature>
<feature type="transmembrane region" description="Helical" evidence="2">
    <location>
        <begin position="1713"/>
        <end position="1732"/>
    </location>
</feature>
<feature type="transmembrane region" description="Helical" evidence="2">
    <location>
        <begin position="1462"/>
        <end position="1485"/>
    </location>
</feature>
<feature type="transmembrane region" description="Helical" evidence="2">
    <location>
        <begin position="706"/>
        <end position="724"/>
    </location>
</feature>
<feature type="transmembrane region" description="Helical" evidence="2">
    <location>
        <begin position="2029"/>
        <end position="2049"/>
    </location>
</feature>
<keyword evidence="2" id="KW-1133">Transmembrane helix</keyword>
<feature type="transmembrane region" description="Helical" evidence="2">
    <location>
        <begin position="1308"/>
        <end position="1326"/>
    </location>
</feature>
<feature type="transmembrane region" description="Helical" evidence="2">
    <location>
        <begin position="981"/>
        <end position="999"/>
    </location>
</feature>
<reference evidence="3 4" key="1">
    <citation type="submission" date="2020-08" db="EMBL/GenBank/DDBJ databases">
        <title>Genomic Encyclopedia of Type Strains, Phase III (KMG-III): the genomes of soil and plant-associated and newly described type strains.</title>
        <authorList>
            <person name="Whitman W."/>
        </authorList>
    </citation>
    <scope>NUCLEOTIDE SEQUENCE [LARGE SCALE GENOMIC DNA]</scope>
    <source>
        <strain evidence="3 4">CECT 8075</strain>
    </source>
</reference>
<protein>
    <submittedName>
        <fullName evidence="3">Uncharacterized protein</fullName>
    </submittedName>
</protein>
<organism evidence="3 4">
    <name type="scientific">Aporhodopirellula rubra</name>
    <dbReference type="NCBI Taxonomy" id="980271"/>
    <lineage>
        <taxon>Bacteria</taxon>
        <taxon>Pseudomonadati</taxon>
        <taxon>Planctomycetota</taxon>
        <taxon>Planctomycetia</taxon>
        <taxon>Pirellulales</taxon>
        <taxon>Pirellulaceae</taxon>
        <taxon>Aporhodopirellula</taxon>
    </lineage>
</organism>
<feature type="transmembrane region" description="Helical" evidence="2">
    <location>
        <begin position="1250"/>
        <end position="1272"/>
    </location>
</feature>
<feature type="transmembrane region" description="Helical" evidence="2">
    <location>
        <begin position="1668"/>
        <end position="1692"/>
    </location>
</feature>